<name>A0A3E0VLP3_9MICO</name>
<sequence length="130" mass="14396">MASQEVRAFTVVAAREGRWWIITVPELDAVTQARHAREIEDMATGLISALLDIEEESISVAVTLELPERVAAVWGEASALHDRALADERRSSALRRQVVRELLTSSGLSQRDTARLLGLSSQRVQQLAHQ</sequence>
<reference evidence="1 2" key="1">
    <citation type="submission" date="2017-04" db="EMBL/GenBank/DDBJ databases">
        <title>Comparative genome analysis of Subtercola boreus.</title>
        <authorList>
            <person name="Cho Y.-J."/>
            <person name="Cho A."/>
            <person name="Kim O.-S."/>
            <person name="Lee J.-I."/>
        </authorList>
    </citation>
    <scope>NUCLEOTIDE SEQUENCE [LARGE SCALE GENOMIC DNA]</scope>
    <source>
        <strain evidence="1 2">K300</strain>
    </source>
</reference>
<evidence type="ECO:0008006" key="3">
    <source>
        <dbReference type="Google" id="ProtNLM"/>
    </source>
</evidence>
<accession>A0A3E0VLP3</accession>
<comment type="caution">
    <text evidence="1">The sequence shown here is derived from an EMBL/GenBank/DDBJ whole genome shotgun (WGS) entry which is preliminary data.</text>
</comment>
<dbReference type="AlphaFoldDB" id="A0A3E0VLP3"/>
<dbReference type="Proteomes" id="UP000256486">
    <property type="component" value="Unassembled WGS sequence"/>
</dbReference>
<gene>
    <name evidence="1" type="ORF">B7R54_16140</name>
</gene>
<dbReference type="EMBL" id="NBWZ01000001">
    <property type="protein sequence ID" value="RFA10565.1"/>
    <property type="molecule type" value="Genomic_DNA"/>
</dbReference>
<proteinExistence type="predicted"/>
<keyword evidence="2" id="KW-1185">Reference proteome</keyword>
<dbReference type="RefSeq" id="WP_116415938.1">
    <property type="nucleotide sequence ID" value="NZ_NBWZ01000001.1"/>
</dbReference>
<dbReference type="OrthoDB" id="5772641at2"/>
<protein>
    <recommendedName>
        <fullName evidence="3">Antitoxin HicB</fullName>
    </recommendedName>
</protein>
<organism evidence="1 2">
    <name type="scientific">Subtercola boreus</name>
    <dbReference type="NCBI Taxonomy" id="120213"/>
    <lineage>
        <taxon>Bacteria</taxon>
        <taxon>Bacillati</taxon>
        <taxon>Actinomycetota</taxon>
        <taxon>Actinomycetes</taxon>
        <taxon>Micrococcales</taxon>
        <taxon>Microbacteriaceae</taxon>
        <taxon>Subtercola</taxon>
    </lineage>
</organism>
<evidence type="ECO:0000313" key="1">
    <source>
        <dbReference type="EMBL" id="RFA10565.1"/>
    </source>
</evidence>
<evidence type="ECO:0000313" key="2">
    <source>
        <dbReference type="Proteomes" id="UP000256486"/>
    </source>
</evidence>